<sequence>MVGVPQDTQVVIRLEKQQYDKLEQQVNSNTLVSGTTTEIEAGFKLGVHHVLSILRKGYVIGA</sequence>
<keyword evidence="2" id="KW-1185">Reference proteome</keyword>
<reference evidence="1" key="1">
    <citation type="submission" date="2022-12" db="EMBL/GenBank/DDBJ databases">
        <authorList>
            <person name="Hils M."/>
            <person name="Clarke A."/>
            <person name="Albert M."/>
            <person name="Lenski J."/>
        </authorList>
    </citation>
    <scope>NUCLEOTIDE SEQUENCE</scope>
</reference>
<protein>
    <submittedName>
        <fullName evidence="1">Uncharacterized protein</fullName>
    </submittedName>
</protein>
<gene>
    <name evidence="1" type="primary">BL198_gp034</name>
</gene>
<dbReference type="Proteomes" id="UP001214072">
    <property type="component" value="Segment"/>
</dbReference>
<organism evidence="1 2">
    <name type="scientific">Caulobacter phage BL198</name>
    <dbReference type="NCBI Taxonomy" id="3020395"/>
    <lineage>
        <taxon>Viruses</taxon>
        <taxon>Duplodnaviria</taxon>
        <taxon>Heunggongvirae</taxon>
        <taxon>Uroviricota</taxon>
        <taxon>Caudoviricetes</taxon>
        <taxon>Autographivirales</taxon>
        <taxon>Autonotataviridae</taxon>
        <taxon>Percyvirus</taxon>
        <taxon>Percyvirus BL198</taxon>
    </lineage>
</organism>
<proteinExistence type="predicted"/>
<accession>A0AAE9WYI1</accession>
<name>A0AAE9WYI1_9CAUD</name>
<reference evidence="1" key="2">
    <citation type="journal article" date="2024" name="Viruses">
        <title>New Genera and Species of Caulobacter and Brevundimonas Bacteriophages Provide Insights into Phage Genome Evolution.</title>
        <authorList>
            <person name="Ely B."/>
            <person name="Hils M."/>
            <person name="Clarke A."/>
            <person name="Albert M."/>
            <person name="Holness N."/>
            <person name="Lenski J."/>
            <person name="Mohammadi T."/>
        </authorList>
    </citation>
    <scope>NUCLEOTIDE SEQUENCE</scope>
</reference>
<evidence type="ECO:0000313" key="2">
    <source>
        <dbReference type="Proteomes" id="UP001214072"/>
    </source>
</evidence>
<evidence type="ECO:0000313" key="1">
    <source>
        <dbReference type="EMBL" id="WCD56063.1"/>
    </source>
</evidence>
<dbReference type="EMBL" id="OQ135102">
    <property type="protein sequence ID" value="WCD56063.1"/>
    <property type="molecule type" value="Genomic_DNA"/>
</dbReference>